<reference evidence="2" key="1">
    <citation type="submission" date="2016-10" db="EMBL/GenBank/DDBJ databases">
        <authorList>
            <person name="Varghese N."/>
            <person name="Submissions S."/>
        </authorList>
    </citation>
    <scope>NUCLEOTIDE SEQUENCE [LARGE SCALE GENOMIC DNA]</scope>
    <source>
        <strain evidence="2">DSM 44232</strain>
    </source>
</reference>
<dbReference type="AlphaFoldDB" id="A0A1I6FJF7"/>
<dbReference type="STRING" id="84724.SAMN04488564_1278"/>
<accession>A0A1I6FJF7</accession>
<protein>
    <submittedName>
        <fullName evidence="1">Uncharacterized protein</fullName>
    </submittedName>
</protein>
<evidence type="ECO:0000313" key="1">
    <source>
        <dbReference type="EMBL" id="SFR30072.1"/>
    </source>
</evidence>
<name>A0A1I6FJF7_9PSEU</name>
<dbReference type="Proteomes" id="UP000198583">
    <property type="component" value="Unassembled WGS sequence"/>
</dbReference>
<proteinExistence type="predicted"/>
<dbReference type="EMBL" id="FOYL01000027">
    <property type="protein sequence ID" value="SFR30072.1"/>
    <property type="molecule type" value="Genomic_DNA"/>
</dbReference>
<organism evidence="1 2">
    <name type="scientific">Lentzea waywayandensis</name>
    <dbReference type="NCBI Taxonomy" id="84724"/>
    <lineage>
        <taxon>Bacteria</taxon>
        <taxon>Bacillati</taxon>
        <taxon>Actinomycetota</taxon>
        <taxon>Actinomycetes</taxon>
        <taxon>Pseudonocardiales</taxon>
        <taxon>Pseudonocardiaceae</taxon>
        <taxon>Lentzea</taxon>
    </lineage>
</organism>
<evidence type="ECO:0000313" key="2">
    <source>
        <dbReference type="Proteomes" id="UP000198583"/>
    </source>
</evidence>
<gene>
    <name evidence="1" type="ORF">SAMN04488564_1278</name>
</gene>
<keyword evidence="2" id="KW-1185">Reference proteome</keyword>
<sequence>MCENSLKSVCDGQYVRQICLCCALLARQSDWKFQQSERIAAGFAQQPPAHGLCHSGKALLQKGFGRIVIER</sequence>